<evidence type="ECO:0000256" key="1">
    <source>
        <dbReference type="ARBA" id="ARBA00010688"/>
    </source>
</evidence>
<evidence type="ECO:0000256" key="3">
    <source>
        <dbReference type="ARBA" id="ARBA00022777"/>
    </source>
</evidence>
<keyword evidence="2" id="KW-0808">Transferase</keyword>
<evidence type="ECO:0000313" key="6">
    <source>
        <dbReference type="Proteomes" id="UP000273982"/>
    </source>
</evidence>
<dbReference type="Proteomes" id="UP000273982">
    <property type="component" value="Chromosome"/>
</dbReference>
<dbReference type="PROSITE" id="PS00584">
    <property type="entry name" value="PFKB_KINASES_2"/>
    <property type="match status" value="1"/>
</dbReference>
<organism evidence="5 6">
    <name type="scientific">Methylocystis rosea</name>
    <dbReference type="NCBI Taxonomy" id="173366"/>
    <lineage>
        <taxon>Bacteria</taxon>
        <taxon>Pseudomonadati</taxon>
        <taxon>Pseudomonadota</taxon>
        <taxon>Alphaproteobacteria</taxon>
        <taxon>Hyphomicrobiales</taxon>
        <taxon>Methylocystaceae</taxon>
        <taxon>Methylocystis</taxon>
    </lineage>
</organism>
<dbReference type="EMBL" id="CP034086">
    <property type="protein sequence ID" value="AZG77967.1"/>
    <property type="molecule type" value="Genomic_DNA"/>
</dbReference>
<dbReference type="CDD" id="cd01168">
    <property type="entry name" value="adenosine_kinase"/>
    <property type="match status" value="1"/>
</dbReference>
<dbReference type="RefSeq" id="WP_124739593.1">
    <property type="nucleotide sequence ID" value="NZ_CP034086.1"/>
</dbReference>
<dbReference type="KEGG" id="mros:EHO51_15170"/>
<dbReference type="InterPro" id="IPR029056">
    <property type="entry name" value="Ribokinase-like"/>
</dbReference>
<dbReference type="AlphaFoldDB" id="A0A3G8M873"/>
<keyword evidence="3 5" id="KW-0418">Kinase</keyword>
<name>A0A3G8M873_9HYPH</name>
<dbReference type="PANTHER" id="PTHR43320">
    <property type="entry name" value="SUGAR KINASE"/>
    <property type="match status" value="1"/>
</dbReference>
<dbReference type="Pfam" id="PF00294">
    <property type="entry name" value="PfkB"/>
    <property type="match status" value="1"/>
</dbReference>
<dbReference type="SUPFAM" id="SSF53613">
    <property type="entry name" value="Ribokinase-like"/>
    <property type="match status" value="1"/>
</dbReference>
<accession>A0A3G8M873</accession>
<sequence length="333" mass="34733">MTLSFDVLGIGNAIVDTIARAEDDDLLQAGLRKGSMTLVDEARAAELYTAMGPTTVISGGSAANTMAGLASLGRAAGFVGKVKEDDAGREFAHDIRKAGVAFDTPAAADGAATARCLIFVTPDGQRTMNTFLGACQALAPTDIDEETVARAKVLYMEGYLWDPPGAKEAFLKAAKISRANGRKVAITLSDSFCVDRYRGEFLSLIRDRVVDVVFANESELHALYQTGDFETALAALRAEDGLLGVVTRSEKGCVVANGASALAAPACSVDAVVDTTGAGDLFAAGFLAGYTQDLPHERSAMLGALAAAEIISHVGARPQKDLLQLARDTGVLE</sequence>
<proteinExistence type="inferred from homology"/>
<gene>
    <name evidence="5" type="ORF">EHO51_15170</name>
</gene>
<evidence type="ECO:0000259" key="4">
    <source>
        <dbReference type="Pfam" id="PF00294"/>
    </source>
</evidence>
<evidence type="ECO:0000313" key="5">
    <source>
        <dbReference type="EMBL" id="AZG77967.1"/>
    </source>
</evidence>
<dbReference type="Gene3D" id="3.40.1190.20">
    <property type="match status" value="1"/>
</dbReference>
<evidence type="ECO:0000256" key="2">
    <source>
        <dbReference type="ARBA" id="ARBA00022679"/>
    </source>
</evidence>
<dbReference type="InterPro" id="IPR011611">
    <property type="entry name" value="PfkB_dom"/>
</dbReference>
<dbReference type="InterPro" id="IPR002173">
    <property type="entry name" value="Carboh/pur_kinase_PfkB_CS"/>
</dbReference>
<feature type="domain" description="Carbohydrate kinase PfkB" evidence="4">
    <location>
        <begin position="54"/>
        <end position="318"/>
    </location>
</feature>
<comment type="similarity">
    <text evidence="1">Belongs to the carbohydrate kinase PfkB family.</text>
</comment>
<protein>
    <submittedName>
        <fullName evidence="5">Adenosine kinase</fullName>
    </submittedName>
</protein>
<dbReference type="Gene3D" id="3.30.1110.10">
    <property type="match status" value="1"/>
</dbReference>
<reference evidence="5 6" key="1">
    <citation type="submission" date="2018-11" db="EMBL/GenBank/DDBJ databases">
        <title>Genome squencing of methanotrophic bacteria isolated from alkaline groundwater in Korea.</title>
        <authorList>
            <person name="Nguyen L.N."/>
        </authorList>
    </citation>
    <scope>NUCLEOTIDE SEQUENCE [LARGE SCALE GENOMIC DNA]</scope>
    <source>
        <strain evidence="5 6">GW6</strain>
    </source>
</reference>
<dbReference type="InterPro" id="IPR052700">
    <property type="entry name" value="Carb_kinase_PfkB-like"/>
</dbReference>
<dbReference type="PANTHER" id="PTHR43320:SF3">
    <property type="entry name" value="CARBOHYDRATE KINASE PFKB DOMAIN-CONTAINING PROTEIN"/>
    <property type="match status" value="1"/>
</dbReference>
<dbReference type="GO" id="GO:0016301">
    <property type="term" value="F:kinase activity"/>
    <property type="evidence" value="ECO:0007669"/>
    <property type="project" value="UniProtKB-KW"/>
</dbReference>